<organism evidence="1 2">
    <name type="scientific">Phormidium nigroviride PCC 7112</name>
    <dbReference type="NCBI Taxonomy" id="179408"/>
    <lineage>
        <taxon>Bacteria</taxon>
        <taxon>Bacillati</taxon>
        <taxon>Cyanobacteriota</taxon>
        <taxon>Cyanophyceae</taxon>
        <taxon>Oscillatoriophycideae</taxon>
        <taxon>Oscillatoriales</taxon>
        <taxon>Oscillatoriaceae</taxon>
        <taxon>Phormidium</taxon>
    </lineage>
</organism>
<reference evidence="1 2" key="1">
    <citation type="submission" date="2012-05" db="EMBL/GenBank/DDBJ databases">
        <title>Finished chromosome of genome of Oscillatoria sp. PCC 7112.</title>
        <authorList>
            <consortium name="US DOE Joint Genome Institute"/>
            <person name="Gugger M."/>
            <person name="Coursin T."/>
            <person name="Rippka R."/>
            <person name="Tandeau De Marsac N."/>
            <person name="Huntemann M."/>
            <person name="Wei C.-L."/>
            <person name="Han J."/>
            <person name="Detter J.C."/>
            <person name="Han C."/>
            <person name="Tapia R."/>
            <person name="Davenport K."/>
            <person name="Daligault H."/>
            <person name="Erkkila T."/>
            <person name="Gu W."/>
            <person name="Munk A.C.C."/>
            <person name="Teshima H."/>
            <person name="Xu Y."/>
            <person name="Chain P."/>
            <person name="Chen A."/>
            <person name="Krypides N."/>
            <person name="Mavromatis K."/>
            <person name="Markowitz V."/>
            <person name="Szeto E."/>
            <person name="Ivanova N."/>
            <person name="Mikhailova N."/>
            <person name="Ovchinnikova G."/>
            <person name="Pagani I."/>
            <person name="Pati A."/>
            <person name="Goodwin L."/>
            <person name="Peters L."/>
            <person name="Pitluck S."/>
            <person name="Woyke T."/>
            <person name="Kerfeld C."/>
        </authorList>
    </citation>
    <scope>NUCLEOTIDE SEQUENCE [LARGE SCALE GENOMIC DNA]</scope>
    <source>
        <strain evidence="1 2">PCC 7112</strain>
    </source>
</reference>
<dbReference type="AlphaFoldDB" id="K9VMI2"/>
<sequence>MGYHYLPALAGMLFLRKSLMNVDVRPTFCFCGVADLWYERLNLQKMKPARQNSFGISNLSIFLP</sequence>
<evidence type="ECO:0000313" key="2">
    <source>
        <dbReference type="Proteomes" id="UP000010478"/>
    </source>
</evidence>
<name>K9VMI2_9CYAN</name>
<gene>
    <name evidence="1" type="ORF">Osc7112_4445</name>
</gene>
<dbReference type="HOGENOM" id="CLU_2863505_0_0_3"/>
<protein>
    <submittedName>
        <fullName evidence="1">Uncharacterized protein</fullName>
    </submittedName>
</protein>
<accession>K9VMI2</accession>
<dbReference type="KEGG" id="oni:Osc7112_4445"/>
<proteinExistence type="predicted"/>
<evidence type="ECO:0000313" key="1">
    <source>
        <dbReference type="EMBL" id="AFZ08749.1"/>
    </source>
</evidence>
<dbReference type="EMBL" id="CP003614">
    <property type="protein sequence ID" value="AFZ08749.1"/>
    <property type="molecule type" value="Genomic_DNA"/>
</dbReference>
<keyword evidence="2" id="KW-1185">Reference proteome</keyword>
<dbReference type="Proteomes" id="UP000010478">
    <property type="component" value="Chromosome"/>
</dbReference>